<evidence type="ECO:0000313" key="3">
    <source>
        <dbReference type="Proteomes" id="UP001139171"/>
    </source>
</evidence>
<dbReference type="Proteomes" id="UP001139171">
    <property type="component" value="Unassembled WGS sequence"/>
</dbReference>
<dbReference type="InterPro" id="IPR011330">
    <property type="entry name" value="Glyco_hydro/deAcase_b/a-brl"/>
</dbReference>
<dbReference type="PANTHER" id="PTHR30105">
    <property type="entry name" value="UNCHARACTERIZED YIBQ-RELATED"/>
    <property type="match status" value="1"/>
</dbReference>
<dbReference type="PANTHER" id="PTHR30105:SF2">
    <property type="entry name" value="DIVERGENT POLYSACCHARIDE DEACETYLASE SUPERFAMILY"/>
    <property type="match status" value="1"/>
</dbReference>
<evidence type="ECO:0000256" key="1">
    <source>
        <dbReference type="SAM" id="SignalP"/>
    </source>
</evidence>
<dbReference type="InterPro" id="IPR006837">
    <property type="entry name" value="Divergent_DAC"/>
</dbReference>
<comment type="caution">
    <text evidence="2">The sequence shown here is derived from an EMBL/GenBank/DDBJ whole genome shotgun (WGS) entry which is preliminary data.</text>
</comment>
<feature type="signal peptide" evidence="1">
    <location>
        <begin position="1"/>
        <end position="29"/>
    </location>
</feature>
<dbReference type="GO" id="GO:0005975">
    <property type="term" value="P:carbohydrate metabolic process"/>
    <property type="evidence" value="ECO:0007669"/>
    <property type="project" value="InterPro"/>
</dbReference>
<dbReference type="Pfam" id="PF04748">
    <property type="entry name" value="Polysacc_deac_2"/>
    <property type="match status" value="1"/>
</dbReference>
<name>A0A9X1SPT6_9GAMM</name>
<dbReference type="AlphaFoldDB" id="A0A9X1SPT6"/>
<organism evidence="2 3">
    <name type="scientific">Limnobaculum eriocheiris</name>
    <dbReference type="NCBI Taxonomy" id="2897391"/>
    <lineage>
        <taxon>Bacteria</taxon>
        <taxon>Pseudomonadati</taxon>
        <taxon>Pseudomonadota</taxon>
        <taxon>Gammaproteobacteria</taxon>
        <taxon>Enterobacterales</taxon>
        <taxon>Budviciaceae</taxon>
        <taxon>Limnobaculum</taxon>
    </lineage>
</organism>
<reference evidence="2" key="1">
    <citation type="submission" date="2021-11" db="EMBL/GenBank/DDBJ databases">
        <title>Jinshanibacter sp. isolated from one year old Eriocheir sinensis.</title>
        <authorList>
            <person name="Li J.-Y."/>
            <person name="He W."/>
            <person name="Gao T.-H."/>
        </authorList>
    </citation>
    <scope>NUCLEOTIDE SEQUENCE</scope>
    <source>
        <strain evidence="2">LJY008</strain>
    </source>
</reference>
<gene>
    <name evidence="2" type="ORF">LPW36_10460</name>
</gene>
<proteinExistence type="predicted"/>
<feature type="chain" id="PRO_5040796798" evidence="1">
    <location>
        <begin position="30"/>
        <end position="346"/>
    </location>
</feature>
<keyword evidence="3" id="KW-1185">Reference proteome</keyword>
<dbReference type="CDD" id="cd10936">
    <property type="entry name" value="CE4_DAC2"/>
    <property type="match status" value="1"/>
</dbReference>
<sequence length="346" mass="37899">MAWKIVVTSLKHLIHPLLALLCLSFTLSAAPARLAIVIDDFGYRKHNEEQILKMPAAISVAILPNAPLSQEMAQKAYQSGHEILIHMPMAPISKQPLERDTLRPSMNVEEIRRIIAQAIRNVPHAKGMNNHMGSAMTSDLAAMQLVMKTLSHYQLYFLDSVTIGSTKSTQAAEGTSVQVVKRKVFLDDDQSEAVVKKQFNLAVKMAQKNGSAIAIGHPHPSTISVLQQMLPQLPADVVLVPVSHLLPSAPHRTYPTHDPKPAGVETPEKPVAIPVDLTHRCPAPESIEKINPQATYSTIKNVFGTSPAIWSIYSYLTYCSVAPQIAASLLPKAPKRTAPKHMNILN</sequence>
<keyword evidence="1" id="KW-0732">Signal</keyword>
<evidence type="ECO:0000313" key="2">
    <source>
        <dbReference type="EMBL" id="MCD1126412.1"/>
    </source>
</evidence>
<dbReference type="EMBL" id="JAJNAG010000021">
    <property type="protein sequence ID" value="MCD1126412.1"/>
    <property type="molecule type" value="Genomic_DNA"/>
</dbReference>
<dbReference type="SUPFAM" id="SSF88713">
    <property type="entry name" value="Glycoside hydrolase/deacetylase"/>
    <property type="match status" value="1"/>
</dbReference>
<dbReference type="Gene3D" id="3.20.20.370">
    <property type="entry name" value="Glycoside hydrolase/deacetylase"/>
    <property type="match status" value="1"/>
</dbReference>
<dbReference type="RefSeq" id="WP_230609604.1">
    <property type="nucleotide sequence ID" value="NZ_JAJNAG010000021.1"/>
</dbReference>
<accession>A0A9X1SPT6</accession>
<protein>
    <submittedName>
        <fullName evidence="2">Divergent polysaccharide deacetylase family protein</fullName>
    </submittedName>
</protein>